<gene>
    <name evidence="3" type="ORF">PACILC2_27440</name>
</gene>
<dbReference type="InterPro" id="IPR010390">
    <property type="entry name" value="ABC-2_transporter-like"/>
</dbReference>
<comment type="caution">
    <text evidence="3">The sequence shown here is derived from an EMBL/GenBank/DDBJ whole genome shotgun (WGS) entry which is preliminary data.</text>
</comment>
<keyword evidence="2" id="KW-0472">Membrane</keyword>
<evidence type="ECO:0008006" key="5">
    <source>
        <dbReference type="Google" id="ProtNLM"/>
    </source>
</evidence>
<proteinExistence type="predicted"/>
<dbReference type="RefSeq" id="WP_244863468.1">
    <property type="nucleotide sequence ID" value="NZ_BOVJ01000081.1"/>
</dbReference>
<feature type="region of interest" description="Disordered" evidence="1">
    <location>
        <begin position="1"/>
        <end position="106"/>
    </location>
</feature>
<reference evidence="3 4" key="1">
    <citation type="submission" date="2021-04" db="EMBL/GenBank/DDBJ databases">
        <title>Draft genome sequence of Paenibacillus cisolokensis, LC2-13A.</title>
        <authorList>
            <person name="Uke A."/>
            <person name="Chhe C."/>
            <person name="Baramee S."/>
            <person name="Kosugi A."/>
        </authorList>
    </citation>
    <scope>NUCLEOTIDE SEQUENCE [LARGE SCALE GENOMIC DNA]</scope>
    <source>
        <strain evidence="3 4">LC2-13A</strain>
    </source>
</reference>
<sequence length="369" mass="38453">MSTADNGDGCHGGPVRTASTGAGSAEGSPETVSTGAGTAEGSPEMASTGTGTAEGLPRTASTGAGTAEGLPRTASTGAGSAEGLPRTANTGAGPAEGSPETADSRRGRPAGVLRFVLTCWKINLAGAMEFRLSFFLTAGMMFINNFMWLFFWSLFFHRFPAVNGWELSDIMMLWAVTAGGFGWANVLFGNFNRLATIIATGQLDVYLAQPKPVLLNVLASRMSLTAIGDLLFGFAVYGIAGDHSLRGALLFGFGLLLAGAIIMFFTLAANTLAFFIGNAEGLAYQLFNGFLAITTYPTDIFKGAVRIVLFTLVPAGLVSYVPIGLLRDMRPGFVAGATAAAIVLMALAIVLFRSGLRRYGSGNQLALRQ</sequence>
<protein>
    <recommendedName>
        <fullName evidence="5">ABC-2 type transport system permease protein</fullName>
    </recommendedName>
</protein>
<accession>A0ABQ4N7K4</accession>
<dbReference type="EMBL" id="BOVJ01000081">
    <property type="protein sequence ID" value="GIQ64176.1"/>
    <property type="molecule type" value="Genomic_DNA"/>
</dbReference>
<dbReference type="PANTHER" id="PTHR36833">
    <property type="entry name" value="SLR0610 PROTEIN-RELATED"/>
    <property type="match status" value="1"/>
</dbReference>
<evidence type="ECO:0000313" key="4">
    <source>
        <dbReference type="Proteomes" id="UP000680304"/>
    </source>
</evidence>
<keyword evidence="2" id="KW-1133">Transmembrane helix</keyword>
<feature type="transmembrane region" description="Helical" evidence="2">
    <location>
        <begin position="249"/>
        <end position="276"/>
    </location>
</feature>
<evidence type="ECO:0000313" key="3">
    <source>
        <dbReference type="EMBL" id="GIQ64176.1"/>
    </source>
</evidence>
<evidence type="ECO:0000256" key="2">
    <source>
        <dbReference type="SAM" id="Phobius"/>
    </source>
</evidence>
<feature type="transmembrane region" description="Helical" evidence="2">
    <location>
        <begin position="130"/>
        <end position="151"/>
    </location>
</feature>
<organism evidence="3 4">
    <name type="scientific">Paenibacillus cisolokensis</name>
    <dbReference type="NCBI Taxonomy" id="1658519"/>
    <lineage>
        <taxon>Bacteria</taxon>
        <taxon>Bacillati</taxon>
        <taxon>Bacillota</taxon>
        <taxon>Bacilli</taxon>
        <taxon>Bacillales</taxon>
        <taxon>Paenibacillaceae</taxon>
        <taxon>Paenibacillus</taxon>
    </lineage>
</organism>
<dbReference type="Proteomes" id="UP000680304">
    <property type="component" value="Unassembled WGS sequence"/>
</dbReference>
<feature type="transmembrane region" description="Helical" evidence="2">
    <location>
        <begin position="213"/>
        <end position="237"/>
    </location>
</feature>
<feature type="transmembrane region" description="Helical" evidence="2">
    <location>
        <begin position="171"/>
        <end position="192"/>
    </location>
</feature>
<dbReference type="Pfam" id="PF06182">
    <property type="entry name" value="ABC2_membrane_6"/>
    <property type="match status" value="1"/>
</dbReference>
<name>A0ABQ4N7K4_9BACL</name>
<dbReference type="PANTHER" id="PTHR36833:SF1">
    <property type="entry name" value="INTEGRAL MEMBRANE TRANSPORT PROTEIN"/>
    <property type="match status" value="1"/>
</dbReference>
<feature type="transmembrane region" description="Helical" evidence="2">
    <location>
        <begin position="332"/>
        <end position="352"/>
    </location>
</feature>
<keyword evidence="2" id="KW-0812">Transmembrane</keyword>
<keyword evidence="4" id="KW-1185">Reference proteome</keyword>
<evidence type="ECO:0000256" key="1">
    <source>
        <dbReference type="SAM" id="MobiDB-lite"/>
    </source>
</evidence>
<feature type="transmembrane region" description="Helical" evidence="2">
    <location>
        <begin position="307"/>
        <end position="326"/>
    </location>
</feature>